<evidence type="ECO:0000313" key="1">
    <source>
        <dbReference type="EMBL" id="NIJ58434.1"/>
    </source>
</evidence>
<sequence>MAMQAFRGWPVRVLMLGAILAGVAGPGPFAIEPARAGATPPQSAPVAGAVDLRDASPEAVRTHILDSCVIREWGTSRDNTDSYAERCACFARKITQALTADEFDAFRRAGVFNATARPKAEAAQAECKLK</sequence>
<keyword evidence="2" id="KW-1185">Reference proteome</keyword>
<dbReference type="EMBL" id="JAASQI010000005">
    <property type="protein sequence ID" value="NIJ58434.1"/>
    <property type="molecule type" value="Genomic_DNA"/>
</dbReference>
<proteinExistence type="predicted"/>
<comment type="caution">
    <text evidence="1">The sequence shown here is derived from an EMBL/GenBank/DDBJ whole genome shotgun (WGS) entry which is preliminary data.</text>
</comment>
<dbReference type="Proteomes" id="UP001429580">
    <property type="component" value="Unassembled WGS sequence"/>
</dbReference>
<evidence type="ECO:0000313" key="2">
    <source>
        <dbReference type="Proteomes" id="UP001429580"/>
    </source>
</evidence>
<reference evidence="1 2" key="1">
    <citation type="submission" date="2020-03" db="EMBL/GenBank/DDBJ databases">
        <title>Genomic Encyclopedia of Type Strains, Phase IV (KMG-IV): sequencing the most valuable type-strain genomes for metagenomic binning, comparative biology and taxonomic classification.</title>
        <authorList>
            <person name="Goeker M."/>
        </authorList>
    </citation>
    <scope>NUCLEOTIDE SEQUENCE [LARGE SCALE GENOMIC DNA]</scope>
    <source>
        <strain evidence="1 2">DSM 103870</strain>
    </source>
</reference>
<accession>A0ABX0V2V1</accession>
<name>A0ABX0V2V1_9HYPH</name>
<dbReference type="RefSeq" id="WP_166952698.1">
    <property type="nucleotide sequence ID" value="NZ_JAASQI010000005.1"/>
</dbReference>
<gene>
    <name evidence="1" type="ORF">FHS82_002282</name>
</gene>
<protein>
    <submittedName>
        <fullName evidence="1">Uncharacterized protein</fullName>
    </submittedName>
</protein>
<organism evidence="1 2">
    <name type="scientific">Pseudochelatococcus lubricantis</name>
    <dbReference type="NCBI Taxonomy" id="1538102"/>
    <lineage>
        <taxon>Bacteria</taxon>
        <taxon>Pseudomonadati</taxon>
        <taxon>Pseudomonadota</taxon>
        <taxon>Alphaproteobacteria</taxon>
        <taxon>Hyphomicrobiales</taxon>
        <taxon>Chelatococcaceae</taxon>
        <taxon>Pseudochelatococcus</taxon>
    </lineage>
</organism>